<dbReference type="Proteomes" id="UP001303046">
    <property type="component" value="Unassembled WGS sequence"/>
</dbReference>
<organism evidence="1 2">
    <name type="scientific">Necator americanus</name>
    <name type="common">Human hookworm</name>
    <dbReference type="NCBI Taxonomy" id="51031"/>
    <lineage>
        <taxon>Eukaryota</taxon>
        <taxon>Metazoa</taxon>
        <taxon>Ecdysozoa</taxon>
        <taxon>Nematoda</taxon>
        <taxon>Chromadorea</taxon>
        <taxon>Rhabditida</taxon>
        <taxon>Rhabditina</taxon>
        <taxon>Rhabditomorpha</taxon>
        <taxon>Strongyloidea</taxon>
        <taxon>Ancylostomatidae</taxon>
        <taxon>Bunostominae</taxon>
        <taxon>Necator</taxon>
    </lineage>
</organism>
<gene>
    <name evidence="1" type="primary">Necator_chrV.g18896</name>
    <name evidence="1" type="ORF">RB195_014105</name>
</gene>
<comment type="caution">
    <text evidence="1">The sequence shown here is derived from an EMBL/GenBank/DDBJ whole genome shotgun (WGS) entry which is preliminary data.</text>
</comment>
<keyword evidence="2" id="KW-1185">Reference proteome</keyword>
<protein>
    <submittedName>
        <fullName evidence="1">Uncharacterized protein</fullName>
    </submittedName>
</protein>
<evidence type="ECO:0000313" key="2">
    <source>
        <dbReference type="Proteomes" id="UP001303046"/>
    </source>
</evidence>
<sequence>MHSSPSIRFKGDGVTLVHQLSPKFLPIPTSHCVFESGMKYFEGCAISLNPSLHVDDDVREQRRSSNCEVTAQLSEYLMQRAEPPTWSMIPRLPHVTAYERARVQELTALAGSGFETMEGSRVIENIDRRRKNGRSRVRIRDFDCATLNTPKPVYGPMAEIGADQSLWRCNYAFNLNSEPFKDFFVVTDNQLARTNLSVPEGRAGWLVPGQF</sequence>
<name>A0ABR1DZ45_NECAM</name>
<evidence type="ECO:0000313" key="1">
    <source>
        <dbReference type="EMBL" id="KAK6755528.1"/>
    </source>
</evidence>
<accession>A0ABR1DZ45</accession>
<reference evidence="1 2" key="1">
    <citation type="submission" date="2023-08" db="EMBL/GenBank/DDBJ databases">
        <title>A Necator americanus chromosomal reference genome.</title>
        <authorList>
            <person name="Ilik V."/>
            <person name="Petrzelkova K.J."/>
            <person name="Pardy F."/>
            <person name="Fuh T."/>
            <person name="Niatou-Singa F.S."/>
            <person name="Gouil Q."/>
            <person name="Baker L."/>
            <person name="Ritchie M.E."/>
            <person name="Jex A.R."/>
            <person name="Gazzola D."/>
            <person name="Li H."/>
            <person name="Toshio Fujiwara R."/>
            <person name="Zhan B."/>
            <person name="Aroian R.V."/>
            <person name="Pafco B."/>
            <person name="Schwarz E.M."/>
        </authorList>
    </citation>
    <scope>NUCLEOTIDE SEQUENCE [LARGE SCALE GENOMIC DNA]</scope>
    <source>
        <strain evidence="1 2">Aroian</strain>
        <tissue evidence="1">Whole animal</tissue>
    </source>
</reference>
<proteinExistence type="predicted"/>
<dbReference type="EMBL" id="JAVFWL010000005">
    <property type="protein sequence ID" value="KAK6755528.1"/>
    <property type="molecule type" value="Genomic_DNA"/>
</dbReference>